<comment type="similarity">
    <text evidence="2">Belongs to the NOP10 family.</text>
</comment>
<keyword evidence="5" id="KW-0539">Nucleus</keyword>
<dbReference type="SUPFAM" id="SSF144210">
    <property type="entry name" value="Nop10-like SnoRNP"/>
    <property type="match status" value="1"/>
</dbReference>
<reference evidence="12" key="1">
    <citation type="submission" date="2025-08" db="UniProtKB">
        <authorList>
            <consortium name="Ensembl"/>
        </authorList>
    </citation>
    <scope>IDENTIFICATION</scope>
</reference>
<dbReference type="Gene3D" id="2.20.28.40">
    <property type="entry name" value="H/ACA ribonucleoprotein complex, subunit Nop10"/>
    <property type="match status" value="1"/>
</dbReference>
<feature type="region of interest" description="Disordered" evidence="11">
    <location>
        <begin position="18"/>
        <end position="40"/>
    </location>
</feature>
<proteinExistence type="inferred from homology"/>
<dbReference type="GO" id="GO:0070034">
    <property type="term" value="F:telomerase RNA binding"/>
    <property type="evidence" value="ECO:0007669"/>
    <property type="project" value="TreeGrafter"/>
</dbReference>
<name>A0A8C8RDX8_9SAUR</name>
<dbReference type="InterPro" id="IPR007264">
    <property type="entry name" value="H/ACA_rnp_Nop10"/>
</dbReference>
<evidence type="ECO:0000256" key="2">
    <source>
        <dbReference type="ARBA" id="ARBA00009462"/>
    </source>
</evidence>
<dbReference type="InterPro" id="IPR036756">
    <property type="entry name" value="H/ACA_rnp_Nop10_sf"/>
</dbReference>
<organism evidence="12 13">
    <name type="scientific">Pelusios castaneus</name>
    <name type="common">West African mud turtle</name>
    <dbReference type="NCBI Taxonomy" id="367368"/>
    <lineage>
        <taxon>Eukaryota</taxon>
        <taxon>Metazoa</taxon>
        <taxon>Chordata</taxon>
        <taxon>Craniata</taxon>
        <taxon>Vertebrata</taxon>
        <taxon>Euteleostomi</taxon>
        <taxon>Archelosauria</taxon>
        <taxon>Testudinata</taxon>
        <taxon>Testudines</taxon>
        <taxon>Pleurodira</taxon>
        <taxon>Pelomedusidae</taxon>
        <taxon>Pelusios</taxon>
    </lineage>
</organism>
<dbReference type="GO" id="GO:1904874">
    <property type="term" value="P:positive regulation of telomerase RNA localization to Cajal body"/>
    <property type="evidence" value="ECO:0007669"/>
    <property type="project" value="TreeGrafter"/>
</dbReference>
<dbReference type="GO" id="GO:0030515">
    <property type="term" value="F:snoRNA binding"/>
    <property type="evidence" value="ECO:0007669"/>
    <property type="project" value="InterPro"/>
</dbReference>
<evidence type="ECO:0000256" key="11">
    <source>
        <dbReference type="SAM" id="MobiDB-lite"/>
    </source>
</evidence>
<keyword evidence="4" id="KW-0698">rRNA processing</keyword>
<evidence type="ECO:0000313" key="12">
    <source>
        <dbReference type="Ensembl" id="ENSPCEP00000004192.1"/>
    </source>
</evidence>
<dbReference type="Proteomes" id="UP000694393">
    <property type="component" value="Unplaced"/>
</dbReference>
<evidence type="ECO:0000256" key="7">
    <source>
        <dbReference type="ARBA" id="ARBA00030185"/>
    </source>
</evidence>
<evidence type="ECO:0000256" key="4">
    <source>
        <dbReference type="ARBA" id="ARBA00022552"/>
    </source>
</evidence>
<evidence type="ECO:0000256" key="1">
    <source>
        <dbReference type="ARBA" id="ARBA00004604"/>
    </source>
</evidence>
<evidence type="ECO:0000256" key="10">
    <source>
        <dbReference type="ARBA" id="ARBA00071541"/>
    </source>
</evidence>
<dbReference type="PANTHER" id="PTHR13305:SF0">
    <property type="entry name" value="H_ACA RIBONUCLEOPROTEIN COMPLEX SUBUNIT 3"/>
    <property type="match status" value="1"/>
</dbReference>
<dbReference type="GO" id="GO:0031120">
    <property type="term" value="P:snRNA pseudouridine synthesis"/>
    <property type="evidence" value="ECO:0007669"/>
    <property type="project" value="TreeGrafter"/>
</dbReference>
<evidence type="ECO:0000313" key="13">
    <source>
        <dbReference type="Proteomes" id="UP000694393"/>
    </source>
</evidence>
<reference evidence="12" key="2">
    <citation type="submission" date="2025-09" db="UniProtKB">
        <authorList>
            <consortium name="Ensembl"/>
        </authorList>
    </citation>
    <scope>IDENTIFICATION</scope>
</reference>
<dbReference type="FunFam" id="2.20.28.40:FF:000002">
    <property type="entry name" value="H/ACA ribonucleoprotein complex subunit 3"/>
    <property type="match status" value="1"/>
</dbReference>
<protein>
    <recommendedName>
        <fullName evidence="10">H/ACA ribonucleoprotein complex subunit 3</fullName>
    </recommendedName>
    <alternativeName>
        <fullName evidence="7">Nucleolar protein 10</fullName>
    </alternativeName>
    <alternativeName>
        <fullName evidence="8">Nucleolar protein family A member 3</fullName>
    </alternativeName>
    <alternativeName>
        <fullName evidence="9">snoRNP protein NOP10</fullName>
    </alternativeName>
</protein>
<dbReference type="PANTHER" id="PTHR13305">
    <property type="entry name" value="RIBOSOME BIOGENESIS PROTEIN NOP10"/>
    <property type="match status" value="1"/>
</dbReference>
<dbReference type="Ensembl" id="ENSPCET00000004323.1">
    <property type="protein sequence ID" value="ENSPCEP00000004192.1"/>
    <property type="gene ID" value="ENSPCEG00000003360.1"/>
</dbReference>
<evidence type="ECO:0000256" key="9">
    <source>
        <dbReference type="ARBA" id="ARBA00032266"/>
    </source>
</evidence>
<dbReference type="GO" id="GO:0031429">
    <property type="term" value="C:box H/ACA snoRNP complex"/>
    <property type="evidence" value="ECO:0007669"/>
    <property type="project" value="TreeGrafter"/>
</dbReference>
<accession>A0A8C8RDX8</accession>
<evidence type="ECO:0000256" key="3">
    <source>
        <dbReference type="ARBA" id="ARBA00022517"/>
    </source>
</evidence>
<dbReference type="GO" id="GO:0031118">
    <property type="term" value="P:rRNA pseudouridine synthesis"/>
    <property type="evidence" value="ECO:0007669"/>
    <property type="project" value="TreeGrafter"/>
</dbReference>
<dbReference type="Pfam" id="PF04135">
    <property type="entry name" value="Nop10p"/>
    <property type="match status" value="1"/>
</dbReference>
<evidence type="ECO:0000256" key="6">
    <source>
        <dbReference type="ARBA" id="ARBA00023274"/>
    </source>
</evidence>
<sequence>MFLQFYLNAQGERVYTLKKTDPSGQPTCSAHPARFSPDDKYSRHRITIKKRFGVLMTQQPQAVL</sequence>
<evidence type="ECO:0000256" key="8">
    <source>
        <dbReference type="ARBA" id="ARBA00031779"/>
    </source>
</evidence>
<comment type="subcellular location">
    <subcellularLocation>
        <location evidence="1">Nucleus</location>
        <location evidence="1">Nucleolus</location>
    </subcellularLocation>
</comment>
<dbReference type="AlphaFoldDB" id="A0A8C8RDX8"/>
<evidence type="ECO:0000256" key="5">
    <source>
        <dbReference type="ARBA" id="ARBA00023242"/>
    </source>
</evidence>
<keyword evidence="13" id="KW-1185">Reference proteome</keyword>
<keyword evidence="6" id="KW-0687">Ribonucleoprotein</keyword>
<keyword evidence="3" id="KW-0690">Ribosome biogenesis</keyword>